<reference evidence="1" key="1">
    <citation type="submission" date="2021-03" db="EMBL/GenBank/DDBJ databases">
        <authorList>
            <person name="Tran Van P."/>
        </authorList>
    </citation>
    <scope>NUCLEOTIDE SEQUENCE</scope>
</reference>
<gene>
    <name evidence="1" type="ORF">TPAB3V08_LOCUS6542</name>
</gene>
<dbReference type="EMBL" id="CAJPIN010009961">
    <property type="protein sequence ID" value="CAG2059580.1"/>
    <property type="molecule type" value="Genomic_DNA"/>
</dbReference>
<evidence type="ECO:0000313" key="2">
    <source>
        <dbReference type="Proteomes" id="UP001153148"/>
    </source>
</evidence>
<organism evidence="1 2">
    <name type="scientific">Timema podura</name>
    <name type="common">Walking stick</name>
    <dbReference type="NCBI Taxonomy" id="61482"/>
    <lineage>
        <taxon>Eukaryota</taxon>
        <taxon>Metazoa</taxon>
        <taxon>Ecdysozoa</taxon>
        <taxon>Arthropoda</taxon>
        <taxon>Hexapoda</taxon>
        <taxon>Insecta</taxon>
        <taxon>Pterygota</taxon>
        <taxon>Neoptera</taxon>
        <taxon>Polyneoptera</taxon>
        <taxon>Phasmatodea</taxon>
        <taxon>Timematodea</taxon>
        <taxon>Timematoidea</taxon>
        <taxon>Timematidae</taxon>
        <taxon>Timema</taxon>
    </lineage>
</organism>
<protein>
    <submittedName>
        <fullName evidence="1">Uncharacterized protein</fullName>
    </submittedName>
</protein>
<accession>A0ABN7NUY1</accession>
<proteinExistence type="predicted"/>
<sequence length="64" mass="7211">MPFLLHLLSGSEHGLVHSASVTVPNFSDTYTVKGTLYIPYAEVKEPFYAYYDLDSGNSRIDYYG</sequence>
<keyword evidence="2" id="KW-1185">Reference proteome</keyword>
<name>A0ABN7NUY1_TIMPD</name>
<evidence type="ECO:0000313" key="1">
    <source>
        <dbReference type="EMBL" id="CAG2059580.1"/>
    </source>
</evidence>
<feature type="non-terminal residue" evidence="1">
    <location>
        <position position="64"/>
    </location>
</feature>
<comment type="caution">
    <text evidence="1">The sequence shown here is derived from an EMBL/GenBank/DDBJ whole genome shotgun (WGS) entry which is preliminary data.</text>
</comment>
<dbReference type="Proteomes" id="UP001153148">
    <property type="component" value="Unassembled WGS sequence"/>
</dbReference>